<evidence type="ECO:0000313" key="2">
    <source>
        <dbReference type="Proteomes" id="UP001054945"/>
    </source>
</evidence>
<dbReference type="EMBL" id="BPLR01008314">
    <property type="protein sequence ID" value="GIY23800.1"/>
    <property type="molecule type" value="Genomic_DNA"/>
</dbReference>
<comment type="caution">
    <text evidence="1">The sequence shown here is derived from an EMBL/GenBank/DDBJ whole genome shotgun (WGS) entry which is preliminary data.</text>
</comment>
<evidence type="ECO:0000313" key="1">
    <source>
        <dbReference type="EMBL" id="GIY23800.1"/>
    </source>
</evidence>
<name>A0AAV4RQR0_CAEEX</name>
<dbReference type="Proteomes" id="UP001054945">
    <property type="component" value="Unassembled WGS sequence"/>
</dbReference>
<dbReference type="AlphaFoldDB" id="A0AAV4RQR0"/>
<reference evidence="1 2" key="1">
    <citation type="submission" date="2021-06" db="EMBL/GenBank/DDBJ databases">
        <title>Caerostris extrusa draft genome.</title>
        <authorList>
            <person name="Kono N."/>
            <person name="Arakawa K."/>
        </authorList>
    </citation>
    <scope>NUCLEOTIDE SEQUENCE [LARGE SCALE GENOMIC DNA]</scope>
</reference>
<gene>
    <name evidence="1" type="ORF">CEXT_61401</name>
</gene>
<organism evidence="1 2">
    <name type="scientific">Caerostris extrusa</name>
    <name type="common">Bark spider</name>
    <name type="synonym">Caerostris bankana</name>
    <dbReference type="NCBI Taxonomy" id="172846"/>
    <lineage>
        <taxon>Eukaryota</taxon>
        <taxon>Metazoa</taxon>
        <taxon>Ecdysozoa</taxon>
        <taxon>Arthropoda</taxon>
        <taxon>Chelicerata</taxon>
        <taxon>Arachnida</taxon>
        <taxon>Araneae</taxon>
        <taxon>Araneomorphae</taxon>
        <taxon>Entelegynae</taxon>
        <taxon>Araneoidea</taxon>
        <taxon>Araneidae</taxon>
        <taxon>Caerostris</taxon>
    </lineage>
</organism>
<sequence>MPKVPMASCHEKLRILPRNRDRNISFSAAVKPRKLPRPMTSMPLPRRRGFFTYPDLASLPRRRGFFTYSDQ</sequence>
<accession>A0AAV4RQR0</accession>
<proteinExistence type="predicted"/>
<keyword evidence="2" id="KW-1185">Reference proteome</keyword>
<protein>
    <submittedName>
        <fullName evidence="1">Uncharacterized protein</fullName>
    </submittedName>
</protein>